<proteinExistence type="predicted"/>
<feature type="non-terminal residue" evidence="1">
    <location>
        <position position="93"/>
    </location>
</feature>
<organism evidence="1">
    <name type="scientific">Nothobranchius korthausae</name>
    <dbReference type="NCBI Taxonomy" id="1143690"/>
    <lineage>
        <taxon>Eukaryota</taxon>
        <taxon>Metazoa</taxon>
        <taxon>Chordata</taxon>
        <taxon>Craniata</taxon>
        <taxon>Vertebrata</taxon>
        <taxon>Euteleostomi</taxon>
        <taxon>Actinopterygii</taxon>
        <taxon>Neopterygii</taxon>
        <taxon>Teleostei</taxon>
        <taxon>Neoteleostei</taxon>
        <taxon>Acanthomorphata</taxon>
        <taxon>Ovalentaria</taxon>
        <taxon>Atherinomorphae</taxon>
        <taxon>Cyprinodontiformes</taxon>
        <taxon>Nothobranchiidae</taxon>
        <taxon>Nothobranchius</taxon>
    </lineage>
</organism>
<feature type="non-terminal residue" evidence="1">
    <location>
        <position position="1"/>
    </location>
</feature>
<sequence length="93" mass="10158">TIRGSGIKGGWRHHSTPDDCYSLVFRRPRIIHSCSIGFLDSALTRSPFTLTDPLSCSPHAPSPGPPTWIHPGSHLPSLIPVISQLPMLRSCFS</sequence>
<dbReference type="AlphaFoldDB" id="A0A1A8GMW7"/>
<reference evidence="1" key="2">
    <citation type="submission" date="2016-06" db="EMBL/GenBank/DDBJ databases">
        <title>The genome of a short-lived fish provides insights into sex chromosome evolution and the genetic control of aging.</title>
        <authorList>
            <person name="Reichwald K."/>
            <person name="Felder M."/>
            <person name="Petzold A."/>
            <person name="Koch P."/>
            <person name="Groth M."/>
            <person name="Platzer M."/>
        </authorList>
    </citation>
    <scope>NUCLEOTIDE SEQUENCE</scope>
    <source>
        <tissue evidence="1">Brain</tissue>
    </source>
</reference>
<name>A0A1A8GMW7_9TELE</name>
<protein>
    <submittedName>
        <fullName evidence="1">Uncharacterized protein</fullName>
    </submittedName>
</protein>
<accession>A0A1A8GMW7</accession>
<gene>
    <name evidence="1" type="primary">Nfu_g_1_006474</name>
</gene>
<dbReference type="EMBL" id="HAEC01004420">
    <property type="protein sequence ID" value="SBQ72497.1"/>
    <property type="molecule type" value="Transcribed_RNA"/>
</dbReference>
<reference evidence="1" key="1">
    <citation type="submission" date="2016-05" db="EMBL/GenBank/DDBJ databases">
        <authorList>
            <person name="Lavstsen T."/>
            <person name="Jespersen J.S."/>
        </authorList>
    </citation>
    <scope>NUCLEOTIDE SEQUENCE</scope>
    <source>
        <tissue evidence="1">Brain</tissue>
    </source>
</reference>
<evidence type="ECO:0000313" key="1">
    <source>
        <dbReference type="EMBL" id="SBQ72497.1"/>
    </source>
</evidence>